<feature type="non-terminal residue" evidence="2">
    <location>
        <position position="150"/>
    </location>
</feature>
<dbReference type="AlphaFoldDB" id="A0AAD3DJN0"/>
<organism evidence="2 3">
    <name type="scientific">Astrephomene gubernaculifera</name>
    <dbReference type="NCBI Taxonomy" id="47775"/>
    <lineage>
        <taxon>Eukaryota</taxon>
        <taxon>Viridiplantae</taxon>
        <taxon>Chlorophyta</taxon>
        <taxon>core chlorophytes</taxon>
        <taxon>Chlorophyceae</taxon>
        <taxon>CS clade</taxon>
        <taxon>Chlamydomonadales</taxon>
        <taxon>Astrephomenaceae</taxon>
        <taxon>Astrephomene</taxon>
    </lineage>
</organism>
<comment type="caution">
    <text evidence="2">The sequence shown here is derived from an EMBL/GenBank/DDBJ whole genome shotgun (WGS) entry which is preliminary data.</text>
</comment>
<feature type="region of interest" description="Disordered" evidence="1">
    <location>
        <begin position="123"/>
        <end position="150"/>
    </location>
</feature>
<dbReference type="Proteomes" id="UP001054857">
    <property type="component" value="Unassembled WGS sequence"/>
</dbReference>
<name>A0AAD3DJN0_9CHLO</name>
<accession>A0AAD3DJN0</accession>
<evidence type="ECO:0000313" key="2">
    <source>
        <dbReference type="EMBL" id="GFR41637.1"/>
    </source>
</evidence>
<reference evidence="2 3" key="1">
    <citation type="journal article" date="2021" name="Sci. Rep.">
        <title>Genome sequencing of the multicellular alga Astrephomene provides insights into convergent evolution of germ-soma differentiation.</title>
        <authorList>
            <person name="Yamashita S."/>
            <person name="Yamamoto K."/>
            <person name="Matsuzaki R."/>
            <person name="Suzuki S."/>
            <person name="Yamaguchi H."/>
            <person name="Hirooka S."/>
            <person name="Minakuchi Y."/>
            <person name="Miyagishima S."/>
            <person name="Kawachi M."/>
            <person name="Toyoda A."/>
            <person name="Nozaki H."/>
        </authorList>
    </citation>
    <scope>NUCLEOTIDE SEQUENCE [LARGE SCALE GENOMIC DNA]</scope>
    <source>
        <strain evidence="2 3">NIES-4017</strain>
    </source>
</reference>
<keyword evidence="3" id="KW-1185">Reference proteome</keyword>
<gene>
    <name evidence="2" type="ORF">Agub_g2367</name>
</gene>
<feature type="compositionally biased region" description="Basic residues" evidence="1">
    <location>
        <begin position="139"/>
        <end position="150"/>
    </location>
</feature>
<feature type="non-terminal residue" evidence="2">
    <location>
        <position position="1"/>
    </location>
</feature>
<proteinExistence type="predicted"/>
<sequence length="150" mass="16222">QEQAASLESSVRTAVEGEWAEEALELDADHASATLRRIIALRPPAPPYVPYYDAFLKRLRKYIQAAPPGSMDRHSRRAVLLAAAKATMEGKCGNRAGGCCSPYPFEAALAMLEVEHGVVGAEDPSLDPLGSPVKPASPTHHHHHPHSHSY</sequence>
<evidence type="ECO:0000256" key="1">
    <source>
        <dbReference type="SAM" id="MobiDB-lite"/>
    </source>
</evidence>
<evidence type="ECO:0000313" key="3">
    <source>
        <dbReference type="Proteomes" id="UP001054857"/>
    </source>
</evidence>
<dbReference type="EMBL" id="BMAR01000002">
    <property type="protein sequence ID" value="GFR41637.1"/>
    <property type="molecule type" value="Genomic_DNA"/>
</dbReference>
<protein>
    <submittedName>
        <fullName evidence="2">Uncharacterized protein</fullName>
    </submittedName>
</protein>